<protein>
    <submittedName>
        <fullName evidence="2">Uncharacterized protein</fullName>
    </submittedName>
</protein>
<feature type="transmembrane region" description="Helical" evidence="1">
    <location>
        <begin position="12"/>
        <end position="31"/>
    </location>
</feature>
<dbReference type="EMBL" id="JNHI01000001">
    <property type="protein sequence ID" value="KDS33790.1"/>
    <property type="molecule type" value="Genomic_DNA"/>
</dbReference>
<reference evidence="2 3" key="1">
    <citation type="submission" date="2014-04" db="EMBL/GenBank/DDBJ databases">
        <authorList>
            <person name="Sears C."/>
            <person name="Carroll K."/>
            <person name="Sack B.R."/>
            <person name="Qadri F."/>
            <person name="Myers L.L."/>
            <person name="Chung G.-T."/>
            <person name="Escheverria P."/>
            <person name="Fraser C.M."/>
            <person name="Sadzewicz L."/>
            <person name="Shefchek K.A."/>
            <person name="Tallon L."/>
            <person name="Das S.P."/>
            <person name="Daugherty S."/>
            <person name="Mongodin E.F."/>
        </authorList>
    </citation>
    <scope>NUCLEOTIDE SEQUENCE [LARGE SCALE GENOMIC DNA]</scope>
    <source>
        <strain evidence="3">3775 SL(B) 10 (iv)</strain>
    </source>
</reference>
<organism evidence="2 3">
    <name type="scientific">Phocaeicola vulgatus str. 3775 SL</name>
    <name type="common">B</name>
    <name type="synonym">iv</name>
    <dbReference type="NCBI Taxonomy" id="1339350"/>
    <lineage>
        <taxon>Bacteria</taxon>
        <taxon>Pseudomonadati</taxon>
        <taxon>Bacteroidota</taxon>
        <taxon>Bacteroidia</taxon>
        <taxon>Bacteroidales</taxon>
        <taxon>Bacteroidaceae</taxon>
        <taxon>Phocaeicola</taxon>
    </lineage>
</organism>
<keyword evidence="1" id="KW-0472">Membrane</keyword>
<comment type="caution">
    <text evidence="2">The sequence shown here is derived from an EMBL/GenBank/DDBJ whole genome shotgun (WGS) entry which is preliminary data.</text>
</comment>
<dbReference type="PATRIC" id="fig|1339350.3.peg.46"/>
<proteinExistence type="predicted"/>
<accession>A0A078REP0</accession>
<keyword evidence="1" id="KW-0812">Transmembrane</keyword>
<gene>
    <name evidence="2" type="ORF">M097_0050</name>
</gene>
<dbReference type="Proteomes" id="UP000028134">
    <property type="component" value="Unassembled WGS sequence"/>
</dbReference>
<name>A0A078REP0_PHOVU</name>
<dbReference type="AlphaFoldDB" id="A0A078REP0"/>
<keyword evidence="1" id="KW-1133">Transmembrane helix</keyword>
<evidence type="ECO:0000313" key="2">
    <source>
        <dbReference type="EMBL" id="KDS33790.1"/>
    </source>
</evidence>
<evidence type="ECO:0000313" key="3">
    <source>
        <dbReference type="Proteomes" id="UP000028134"/>
    </source>
</evidence>
<feature type="transmembrane region" description="Helical" evidence="1">
    <location>
        <begin position="52"/>
        <end position="70"/>
    </location>
</feature>
<sequence>MWMCRAYPHTFFISFLFFELLCEFHLFVFGLKCAVRFFAAENNKLKVMKKKFILTVAFLSISLFAQQMWAMPFCPVRDKKENVKTDASSAKVETWEFYSTVETPSSEELAALVSNHKLGKKVAFLYDSFKDTYVVKEEVVPGDPTRRTVIRKPEIYNAVRTIEKELNRQVRKDLLPQDKAEQEFTGVLKVALAAIDSDTESFETALQENKKDVSHLLGVFRRVSLKSIY</sequence>
<evidence type="ECO:0000256" key="1">
    <source>
        <dbReference type="SAM" id="Phobius"/>
    </source>
</evidence>